<reference evidence="1 2" key="1">
    <citation type="journal article" date="2020" name="Phytopathology">
        <title>A high-quality genome resource of Botrytis fragariae, a new and rapidly spreading fungal pathogen causing strawberry gray mold in the U.S.A.</title>
        <authorList>
            <person name="Wu Y."/>
            <person name="Saski C.A."/>
            <person name="Schnabel G."/>
            <person name="Xiao S."/>
            <person name="Hu M."/>
        </authorList>
    </citation>
    <scope>NUCLEOTIDE SEQUENCE [LARGE SCALE GENOMIC DNA]</scope>
    <source>
        <strain evidence="1 2">BVB16</strain>
    </source>
</reference>
<keyword evidence="2" id="KW-1185">Reference proteome</keyword>
<accession>A0A8H6EMJ4</accession>
<evidence type="ECO:0000313" key="2">
    <source>
        <dbReference type="Proteomes" id="UP000531561"/>
    </source>
</evidence>
<dbReference type="AlphaFoldDB" id="A0A8H6EMJ4"/>
<dbReference type="GeneID" id="59255864"/>
<organism evidence="1 2">
    <name type="scientific">Botrytis fragariae</name>
    <dbReference type="NCBI Taxonomy" id="1964551"/>
    <lineage>
        <taxon>Eukaryota</taxon>
        <taxon>Fungi</taxon>
        <taxon>Dikarya</taxon>
        <taxon>Ascomycota</taxon>
        <taxon>Pezizomycotina</taxon>
        <taxon>Leotiomycetes</taxon>
        <taxon>Helotiales</taxon>
        <taxon>Sclerotiniaceae</taxon>
        <taxon>Botrytis</taxon>
    </lineage>
</organism>
<name>A0A8H6EMJ4_9HELO</name>
<dbReference type="RefSeq" id="XP_037196326.1">
    <property type="nucleotide sequence ID" value="XM_037332172.1"/>
</dbReference>
<dbReference type="EMBL" id="JABFCT010000003">
    <property type="protein sequence ID" value="KAF5877380.1"/>
    <property type="molecule type" value="Genomic_DNA"/>
</dbReference>
<protein>
    <submittedName>
        <fullName evidence="1">Uncharacterized protein</fullName>
    </submittedName>
</protein>
<sequence>MIKVKVKADNYSGRNRWWSRRHKGGFICKEASRRVPSQKEEALSVDKLLSMEESEDLKKKSASIVSAALQDEERK</sequence>
<gene>
    <name evidence="1" type="ORF">Bfra_001747</name>
</gene>
<proteinExistence type="predicted"/>
<evidence type="ECO:0000313" key="1">
    <source>
        <dbReference type="EMBL" id="KAF5877380.1"/>
    </source>
</evidence>
<comment type="caution">
    <text evidence="1">The sequence shown here is derived from an EMBL/GenBank/DDBJ whole genome shotgun (WGS) entry which is preliminary data.</text>
</comment>
<dbReference type="Proteomes" id="UP000531561">
    <property type="component" value="Unassembled WGS sequence"/>
</dbReference>